<evidence type="ECO:0000256" key="7">
    <source>
        <dbReference type="PROSITE-ProRule" id="PRU01373"/>
    </source>
</evidence>
<feature type="compositionally biased region" description="Polar residues" evidence="8">
    <location>
        <begin position="423"/>
        <end position="435"/>
    </location>
</feature>
<keyword evidence="6 7" id="KW-0961">Cell wall biogenesis/degradation</keyword>
<feature type="region of interest" description="Disordered" evidence="8">
    <location>
        <begin position="39"/>
        <end position="58"/>
    </location>
</feature>
<evidence type="ECO:0000259" key="10">
    <source>
        <dbReference type="PROSITE" id="PS52029"/>
    </source>
</evidence>
<keyword evidence="5" id="KW-0012">Acyltransferase</keyword>
<dbReference type="InterPro" id="IPR041280">
    <property type="entry name" value="Big_10"/>
</dbReference>
<dbReference type="CDD" id="cd13432">
    <property type="entry name" value="LDT_IgD_like_2"/>
    <property type="match status" value="1"/>
</dbReference>
<proteinExistence type="predicted"/>
<dbReference type="EMBL" id="BAABJQ010000005">
    <property type="protein sequence ID" value="GAA5183077.1"/>
    <property type="molecule type" value="Genomic_DNA"/>
</dbReference>
<feature type="domain" description="L,D-TPase catalytic" evidence="10">
    <location>
        <begin position="251"/>
        <end position="376"/>
    </location>
</feature>
<dbReference type="SUPFAM" id="SSF141523">
    <property type="entry name" value="L,D-transpeptidase catalytic domain-like"/>
    <property type="match status" value="1"/>
</dbReference>
<dbReference type="PANTHER" id="PTHR30582">
    <property type="entry name" value="L,D-TRANSPEPTIDASE"/>
    <property type="match status" value="1"/>
</dbReference>
<sequence length="490" mass="51504">MQPHHGMNRSNWLRLALAALCALALTSCGAPRTTSWFANGKPGANDPSAGTGSTITAPADKATNVPASTEISFAAHGATLTKVVLTDAEDGQTVDGVMRAGGSSWVPEQALRYDTKFTVALTSTEADGTSHTHSSTFTTMSPPDDTVHLESQMGDGQQYGVGAPIVLNFSKPIPAKQRAAVQRRLFVQTTPAQQGSWNWFSSTEVHYRPKDYWQPGTKISLRALFGGLPLGNGLYGDEDITVDASIVPHDLRISIDDKTKRLTVTQDGQVVKTMPVSMGKTETPSSSGQMVVMTRNAKELFDSTNDGIGPGQPGYYREVIDDALRLTWGGQYIHSAPWSVSQQGVDDISHGCTNLNPEDAQWLFDRVHVGDPVTVQNTGAPLNWGDGWTDWNRPWSEYVKDSAIPQSSGSGVNGLVGAFPTTPDDQATSGDQSDNADQADKGDQSDDASGDDADGDAASAGNPSDDGAGGDGASGDGSAATGDDSAGVQG</sequence>
<evidence type="ECO:0000256" key="8">
    <source>
        <dbReference type="SAM" id="MobiDB-lite"/>
    </source>
</evidence>
<feature type="compositionally biased region" description="Low complexity" evidence="8">
    <location>
        <begin position="476"/>
        <end position="490"/>
    </location>
</feature>
<dbReference type="PROSITE" id="PS52029">
    <property type="entry name" value="LD_TPASE"/>
    <property type="match status" value="1"/>
</dbReference>
<dbReference type="InterPro" id="IPR005490">
    <property type="entry name" value="LD_TPept_cat_dom"/>
</dbReference>
<feature type="compositionally biased region" description="Acidic residues" evidence="8">
    <location>
        <begin position="445"/>
        <end position="455"/>
    </location>
</feature>
<keyword evidence="2" id="KW-0808">Transferase</keyword>
<reference evidence="12" key="1">
    <citation type="journal article" date="2019" name="Int. J. Syst. Evol. Microbiol.">
        <title>The Global Catalogue of Microorganisms (GCM) 10K type strain sequencing project: providing services to taxonomists for standard genome sequencing and annotation.</title>
        <authorList>
            <consortium name="The Broad Institute Genomics Platform"/>
            <consortium name="The Broad Institute Genome Sequencing Center for Infectious Disease"/>
            <person name="Wu L."/>
            <person name="Ma J."/>
        </authorList>
    </citation>
    <scope>NUCLEOTIDE SEQUENCE [LARGE SCALE GENOMIC DNA]</scope>
    <source>
        <strain evidence="12">JCM 18304</strain>
    </source>
</reference>
<dbReference type="Gene3D" id="2.40.440.10">
    <property type="entry name" value="L,D-transpeptidase catalytic domain-like"/>
    <property type="match status" value="1"/>
</dbReference>
<evidence type="ECO:0000256" key="4">
    <source>
        <dbReference type="ARBA" id="ARBA00022984"/>
    </source>
</evidence>
<evidence type="ECO:0000256" key="3">
    <source>
        <dbReference type="ARBA" id="ARBA00022960"/>
    </source>
</evidence>
<organism evidence="11 12">
    <name type="scientific">Rugosimonospora acidiphila</name>
    <dbReference type="NCBI Taxonomy" id="556531"/>
    <lineage>
        <taxon>Bacteria</taxon>
        <taxon>Bacillati</taxon>
        <taxon>Actinomycetota</taxon>
        <taxon>Actinomycetes</taxon>
        <taxon>Micromonosporales</taxon>
        <taxon>Micromonosporaceae</taxon>
        <taxon>Rugosimonospora</taxon>
    </lineage>
</organism>
<comment type="caution">
    <text evidence="11">The sequence shown here is derived from an EMBL/GenBank/DDBJ whole genome shotgun (WGS) entry which is preliminary data.</text>
</comment>
<dbReference type="Proteomes" id="UP001501570">
    <property type="component" value="Unassembled WGS sequence"/>
</dbReference>
<accession>A0ABP9RR22</accession>
<gene>
    <name evidence="11" type="ORF">GCM10023322_21480</name>
</gene>
<dbReference type="Gene3D" id="2.60.40.3780">
    <property type="match status" value="1"/>
</dbReference>
<dbReference type="Pfam" id="PF03734">
    <property type="entry name" value="YkuD"/>
    <property type="match status" value="1"/>
</dbReference>
<feature type="active site" description="Nucleophile" evidence="7">
    <location>
        <position position="352"/>
    </location>
</feature>
<comment type="pathway">
    <text evidence="1 7">Cell wall biogenesis; peptidoglycan biosynthesis.</text>
</comment>
<feature type="chain" id="PRO_5045751296" description="L,D-TPase catalytic domain-containing protein" evidence="9">
    <location>
        <begin position="31"/>
        <end position="490"/>
    </location>
</feature>
<evidence type="ECO:0000256" key="5">
    <source>
        <dbReference type="ARBA" id="ARBA00023315"/>
    </source>
</evidence>
<keyword evidence="3 7" id="KW-0133">Cell shape</keyword>
<evidence type="ECO:0000256" key="6">
    <source>
        <dbReference type="ARBA" id="ARBA00023316"/>
    </source>
</evidence>
<keyword evidence="4 7" id="KW-0573">Peptidoglycan synthesis</keyword>
<evidence type="ECO:0000256" key="2">
    <source>
        <dbReference type="ARBA" id="ARBA00022679"/>
    </source>
</evidence>
<dbReference type="InterPro" id="IPR038063">
    <property type="entry name" value="Transpep_catalytic_dom"/>
</dbReference>
<evidence type="ECO:0000256" key="1">
    <source>
        <dbReference type="ARBA" id="ARBA00004752"/>
    </source>
</evidence>
<name>A0ABP9RR22_9ACTN</name>
<dbReference type="Gene3D" id="2.60.40.3710">
    <property type="match status" value="1"/>
</dbReference>
<feature type="signal peptide" evidence="9">
    <location>
        <begin position="1"/>
        <end position="30"/>
    </location>
</feature>
<evidence type="ECO:0000313" key="12">
    <source>
        <dbReference type="Proteomes" id="UP001501570"/>
    </source>
</evidence>
<keyword evidence="12" id="KW-1185">Reference proteome</keyword>
<protein>
    <recommendedName>
        <fullName evidence="10">L,D-TPase catalytic domain-containing protein</fullName>
    </recommendedName>
</protein>
<feature type="region of interest" description="Disordered" evidence="8">
    <location>
        <begin position="402"/>
        <end position="490"/>
    </location>
</feature>
<dbReference type="InterPro" id="IPR050979">
    <property type="entry name" value="LD-transpeptidase"/>
</dbReference>
<dbReference type="PANTHER" id="PTHR30582:SF2">
    <property type="entry name" value="L,D-TRANSPEPTIDASE YCIB-RELATED"/>
    <property type="match status" value="1"/>
</dbReference>
<evidence type="ECO:0000256" key="9">
    <source>
        <dbReference type="SAM" id="SignalP"/>
    </source>
</evidence>
<dbReference type="Pfam" id="PF17964">
    <property type="entry name" value="Big_10"/>
    <property type="match status" value="1"/>
</dbReference>
<feature type="compositionally biased region" description="Low complexity" evidence="8">
    <location>
        <begin position="456"/>
        <end position="466"/>
    </location>
</feature>
<evidence type="ECO:0000313" key="11">
    <source>
        <dbReference type="EMBL" id="GAA5183077.1"/>
    </source>
</evidence>
<feature type="active site" description="Proton donor/acceptor" evidence="7">
    <location>
        <position position="334"/>
    </location>
</feature>
<keyword evidence="9" id="KW-0732">Signal</keyword>
<dbReference type="CDD" id="cd16913">
    <property type="entry name" value="YkuD_like"/>
    <property type="match status" value="1"/>
</dbReference>